<protein>
    <recommendedName>
        <fullName evidence="4">P-loop containing nucleoside triphosphate hydrolase</fullName>
    </recommendedName>
</protein>
<dbReference type="Proteomes" id="UP000054937">
    <property type="component" value="Unassembled WGS sequence"/>
</dbReference>
<name>A0A0V0R275_PSEPJ</name>
<dbReference type="AlphaFoldDB" id="A0A0V0R275"/>
<evidence type="ECO:0000313" key="2">
    <source>
        <dbReference type="EMBL" id="KRX08477.1"/>
    </source>
</evidence>
<evidence type="ECO:0000313" key="3">
    <source>
        <dbReference type="Proteomes" id="UP000054937"/>
    </source>
</evidence>
<evidence type="ECO:0008006" key="4">
    <source>
        <dbReference type="Google" id="ProtNLM"/>
    </source>
</evidence>
<feature type="compositionally biased region" description="Low complexity" evidence="1">
    <location>
        <begin position="278"/>
        <end position="292"/>
    </location>
</feature>
<accession>A0A0V0R275</accession>
<feature type="region of interest" description="Disordered" evidence="1">
    <location>
        <begin position="274"/>
        <end position="307"/>
    </location>
</feature>
<gene>
    <name evidence="2" type="ORF">PPERSA_12958</name>
</gene>
<sequence length="307" mass="36108">MEALNNFFKQQKIQQNSEKIKDIYKNQNVLNLDSFINQCQNQQFLNIVDQSIVYKQNEYDPEFNVSFCYLVPNKITSLIKFQSLEKLKIVFLNYENPEQIKQIFINQQNDIKNFLEKVNKKEIVVDKNLIDKKILESFLKCRDPISMIQGQIKQKEKLLENYPLKQNIELIQNFEILANLAQKTCQRKNDNFDNNQDLQNLANYIVNQKLETKLVSTSIVNCFLVMSVPCSGKSTLAKKFKELRKDKENIYSGSISTDQIVSIAMEKIKNEKNNDLIQNQEEQNNKTNKSNKVFQNLKNEQQKKDNK</sequence>
<dbReference type="EMBL" id="LDAU01000063">
    <property type="protein sequence ID" value="KRX08477.1"/>
    <property type="molecule type" value="Genomic_DNA"/>
</dbReference>
<evidence type="ECO:0000256" key="1">
    <source>
        <dbReference type="SAM" id="MobiDB-lite"/>
    </source>
</evidence>
<reference evidence="2 3" key="1">
    <citation type="journal article" date="2015" name="Sci. Rep.">
        <title>Genome of the facultative scuticociliatosis pathogen Pseudocohnilembus persalinus provides insight into its virulence through horizontal gene transfer.</title>
        <authorList>
            <person name="Xiong J."/>
            <person name="Wang G."/>
            <person name="Cheng J."/>
            <person name="Tian M."/>
            <person name="Pan X."/>
            <person name="Warren A."/>
            <person name="Jiang C."/>
            <person name="Yuan D."/>
            <person name="Miao W."/>
        </authorList>
    </citation>
    <scope>NUCLEOTIDE SEQUENCE [LARGE SCALE GENOMIC DNA]</scope>
    <source>
        <strain evidence="2">36N120E</strain>
    </source>
</reference>
<dbReference type="InParanoid" id="A0A0V0R275"/>
<proteinExistence type="predicted"/>
<organism evidence="2 3">
    <name type="scientific">Pseudocohnilembus persalinus</name>
    <name type="common">Ciliate</name>
    <dbReference type="NCBI Taxonomy" id="266149"/>
    <lineage>
        <taxon>Eukaryota</taxon>
        <taxon>Sar</taxon>
        <taxon>Alveolata</taxon>
        <taxon>Ciliophora</taxon>
        <taxon>Intramacronucleata</taxon>
        <taxon>Oligohymenophorea</taxon>
        <taxon>Scuticociliatia</taxon>
        <taxon>Philasterida</taxon>
        <taxon>Pseudocohnilembidae</taxon>
        <taxon>Pseudocohnilembus</taxon>
    </lineage>
</organism>
<comment type="caution">
    <text evidence="2">The sequence shown here is derived from an EMBL/GenBank/DDBJ whole genome shotgun (WGS) entry which is preliminary data.</text>
</comment>
<keyword evidence="3" id="KW-1185">Reference proteome</keyword>